<feature type="transmembrane region" description="Helical" evidence="8">
    <location>
        <begin position="433"/>
        <end position="458"/>
    </location>
</feature>
<feature type="transmembrane region" description="Helical" evidence="8">
    <location>
        <begin position="93"/>
        <end position="113"/>
    </location>
</feature>
<evidence type="ECO:0000256" key="6">
    <source>
        <dbReference type="ARBA" id="ARBA00023136"/>
    </source>
</evidence>
<evidence type="ECO:0000256" key="4">
    <source>
        <dbReference type="ARBA" id="ARBA00022970"/>
    </source>
</evidence>
<feature type="transmembrane region" description="Helical" evidence="8">
    <location>
        <begin position="479"/>
        <end position="501"/>
    </location>
</feature>
<evidence type="ECO:0000256" key="7">
    <source>
        <dbReference type="SAM" id="MobiDB-lite"/>
    </source>
</evidence>
<feature type="transmembrane region" description="Helical" evidence="8">
    <location>
        <begin position="264"/>
        <end position="284"/>
    </location>
</feature>
<dbReference type="GO" id="GO:0016020">
    <property type="term" value="C:membrane"/>
    <property type="evidence" value="ECO:0007669"/>
    <property type="project" value="UniProtKB-SubCell"/>
</dbReference>
<protein>
    <submittedName>
        <fullName evidence="10">Proline-specific permease</fullName>
    </submittedName>
</protein>
<dbReference type="PROSITE" id="PS00218">
    <property type="entry name" value="AMINO_ACID_PERMEASE_1"/>
    <property type="match status" value="1"/>
</dbReference>
<keyword evidence="6 8" id="KW-0472">Membrane</keyword>
<feature type="transmembrane region" description="Helical" evidence="8">
    <location>
        <begin position="507"/>
        <end position="527"/>
    </location>
</feature>
<dbReference type="Gene3D" id="1.20.1740.10">
    <property type="entry name" value="Amino acid/polyamine transporter I"/>
    <property type="match status" value="1"/>
</dbReference>
<keyword evidence="2" id="KW-0813">Transport</keyword>
<comment type="caution">
    <text evidence="10">The sequence shown here is derived from an EMBL/GenBank/DDBJ whole genome shotgun (WGS) entry which is preliminary data.</text>
</comment>
<dbReference type="InterPro" id="IPR004840">
    <property type="entry name" value="Amino_acid_permease_CS"/>
</dbReference>
<feature type="transmembrane region" description="Helical" evidence="8">
    <location>
        <begin position="403"/>
        <end position="421"/>
    </location>
</feature>
<evidence type="ECO:0000256" key="8">
    <source>
        <dbReference type="SAM" id="Phobius"/>
    </source>
</evidence>
<evidence type="ECO:0000259" key="9">
    <source>
        <dbReference type="Pfam" id="PF00324"/>
    </source>
</evidence>
<reference evidence="10 11" key="1">
    <citation type="journal article" date="2019" name="Fungal Biol. Biotechnol.">
        <title>Draft genome sequence of fastidious pathogen Ceratobasidium theobromae, which causes vascular-streak dieback in Theobroma cacao.</title>
        <authorList>
            <person name="Ali S.S."/>
            <person name="Asman A."/>
            <person name="Shao J."/>
            <person name="Firmansyah A.P."/>
            <person name="Susilo A.W."/>
            <person name="Rosmana A."/>
            <person name="McMahon P."/>
            <person name="Junaid M."/>
            <person name="Guest D."/>
            <person name="Kheng T.Y."/>
            <person name="Meinhardt L.W."/>
            <person name="Bailey B.A."/>
        </authorList>
    </citation>
    <scope>NUCLEOTIDE SEQUENCE [LARGE SCALE GENOMIC DNA]</scope>
    <source>
        <strain evidence="10 11">CT2</strain>
    </source>
</reference>
<feature type="domain" description="Amino acid permease/ SLC12A" evidence="9">
    <location>
        <begin position="65"/>
        <end position="535"/>
    </location>
</feature>
<name>A0A5N5QRY6_9AGAM</name>
<dbReference type="Pfam" id="PF00324">
    <property type="entry name" value="AA_permease"/>
    <property type="match status" value="1"/>
</dbReference>
<sequence length="576" mass="63469">MNDTRSSPIEKGTSSYLATEKSSAHDVEKNEIDGVQTSTVVVGGLGKSYPDSPDGTVQRRLKARHLAMIALGGTIGTGLFVGSGSALASGGPVGLLLGYFIMGVFVYCMMIALGEMATLFPVSGGFTHYATRFIDPAVGFALGVNYWYSFAVTLPTELTAAAIVIQYWNTTINTAVWITVLYVLILFINFMGVRWYGEFEFWFSAIKIVTIVGLIILGIAIDCGAGPASTGYIGFRYWKDPGPFNQISINNGNGVVPGAWGRFLSFWSVFVQAAFSYIGTEIVAVTVGEAENPRRNVPKAIRRVFWRILLFYVLGIFIIGLLVPYNSNELLNNSGSDASASPFVIAIKTAGIKGLPSIINAVILISAWSAGNSDLYTSSRTLYALALGDQAPRFLRKCTKGGLPIWSVVITGLFGLLAYLNVGSSTAVEVFNWLYNISSITGIITWLVILIAYLRMYYGLKRQGISRDTFAYKAPFQPYASWFGAIFMSIVLIFNGFSVFLTGNWDVNTFLTAYICLPIFLVLYLYWKVVKRTKLVSLDEMDFVTGRRELEALNEQEEARYQAPKGFLEKLWDWLF</sequence>
<dbReference type="PANTHER" id="PTHR43341">
    <property type="entry name" value="AMINO ACID PERMEASE"/>
    <property type="match status" value="1"/>
</dbReference>
<evidence type="ECO:0000256" key="5">
    <source>
        <dbReference type="ARBA" id="ARBA00022989"/>
    </source>
</evidence>
<gene>
    <name evidence="10" type="ORF">CTheo_2598</name>
</gene>
<feature type="transmembrane region" description="Helical" evidence="8">
    <location>
        <begin position="174"/>
        <end position="196"/>
    </location>
</feature>
<dbReference type="GO" id="GO:0015171">
    <property type="term" value="F:amino acid transmembrane transporter activity"/>
    <property type="evidence" value="ECO:0007669"/>
    <property type="project" value="TreeGrafter"/>
</dbReference>
<dbReference type="InterPro" id="IPR004762">
    <property type="entry name" value="Amino_acid_permease_fungi"/>
</dbReference>
<dbReference type="EMBL" id="SSOP01000027">
    <property type="protein sequence ID" value="KAB5593997.1"/>
    <property type="molecule type" value="Genomic_DNA"/>
</dbReference>
<feature type="region of interest" description="Disordered" evidence="7">
    <location>
        <begin position="1"/>
        <end position="29"/>
    </location>
</feature>
<evidence type="ECO:0000313" key="11">
    <source>
        <dbReference type="Proteomes" id="UP000383932"/>
    </source>
</evidence>
<accession>A0A5N5QRY6</accession>
<evidence type="ECO:0000256" key="1">
    <source>
        <dbReference type="ARBA" id="ARBA00004141"/>
    </source>
</evidence>
<feature type="transmembrane region" description="Helical" evidence="8">
    <location>
        <begin position="304"/>
        <end position="325"/>
    </location>
</feature>
<keyword evidence="11" id="KW-1185">Reference proteome</keyword>
<evidence type="ECO:0000256" key="3">
    <source>
        <dbReference type="ARBA" id="ARBA00022692"/>
    </source>
</evidence>
<dbReference type="AlphaFoldDB" id="A0A5N5QRY6"/>
<dbReference type="InterPro" id="IPR050524">
    <property type="entry name" value="APC_YAT"/>
</dbReference>
<keyword evidence="4" id="KW-0029">Amino-acid transport</keyword>
<feature type="transmembrane region" description="Helical" evidence="8">
    <location>
        <begin position="208"/>
        <end position="235"/>
    </location>
</feature>
<dbReference type="FunFam" id="1.20.1740.10:FF:000006">
    <property type="entry name" value="General amino acid permease"/>
    <property type="match status" value="1"/>
</dbReference>
<evidence type="ECO:0000313" key="10">
    <source>
        <dbReference type="EMBL" id="KAB5593997.1"/>
    </source>
</evidence>
<comment type="subcellular location">
    <subcellularLocation>
        <location evidence="1">Membrane</location>
        <topology evidence="1">Multi-pass membrane protein</topology>
    </subcellularLocation>
</comment>
<dbReference type="Proteomes" id="UP000383932">
    <property type="component" value="Unassembled WGS sequence"/>
</dbReference>
<organism evidence="10 11">
    <name type="scientific">Ceratobasidium theobromae</name>
    <dbReference type="NCBI Taxonomy" id="1582974"/>
    <lineage>
        <taxon>Eukaryota</taxon>
        <taxon>Fungi</taxon>
        <taxon>Dikarya</taxon>
        <taxon>Basidiomycota</taxon>
        <taxon>Agaricomycotina</taxon>
        <taxon>Agaricomycetes</taxon>
        <taxon>Cantharellales</taxon>
        <taxon>Ceratobasidiaceae</taxon>
        <taxon>Ceratobasidium</taxon>
    </lineage>
</organism>
<dbReference type="NCBIfam" id="TIGR00913">
    <property type="entry name" value="2A0310"/>
    <property type="match status" value="1"/>
</dbReference>
<feature type="transmembrane region" description="Helical" evidence="8">
    <location>
        <begin position="345"/>
        <end position="370"/>
    </location>
</feature>
<dbReference type="OrthoDB" id="10062876at2759"/>
<feature type="compositionally biased region" description="Polar residues" evidence="7">
    <location>
        <begin position="1"/>
        <end position="21"/>
    </location>
</feature>
<keyword evidence="5 8" id="KW-1133">Transmembrane helix</keyword>
<dbReference type="PIRSF" id="PIRSF006060">
    <property type="entry name" value="AA_transporter"/>
    <property type="match status" value="1"/>
</dbReference>
<keyword evidence="3 8" id="KW-0812">Transmembrane</keyword>
<proteinExistence type="predicted"/>
<dbReference type="InterPro" id="IPR004841">
    <property type="entry name" value="AA-permease/SLC12A_dom"/>
</dbReference>
<dbReference type="PANTHER" id="PTHR43341:SF4">
    <property type="entry name" value="ARGININE PERMEASE CAN1-RELATED"/>
    <property type="match status" value="1"/>
</dbReference>
<feature type="transmembrane region" description="Helical" evidence="8">
    <location>
        <begin position="66"/>
        <end position="87"/>
    </location>
</feature>
<evidence type="ECO:0000256" key="2">
    <source>
        <dbReference type="ARBA" id="ARBA00022448"/>
    </source>
</evidence>